<dbReference type="InterPro" id="IPR013538">
    <property type="entry name" value="ASHA1/2-like_C"/>
</dbReference>
<dbReference type="AlphaFoldDB" id="A0A8J3QVW6"/>
<organism evidence="3 4">
    <name type="scientific">Rugosimonospora africana</name>
    <dbReference type="NCBI Taxonomy" id="556532"/>
    <lineage>
        <taxon>Bacteria</taxon>
        <taxon>Bacillati</taxon>
        <taxon>Actinomycetota</taxon>
        <taxon>Actinomycetes</taxon>
        <taxon>Micromonosporales</taxon>
        <taxon>Micromonosporaceae</taxon>
        <taxon>Rugosimonospora</taxon>
    </lineage>
</organism>
<evidence type="ECO:0000259" key="2">
    <source>
        <dbReference type="Pfam" id="PF08327"/>
    </source>
</evidence>
<feature type="domain" description="Activator of Hsp90 ATPase homologue 1/2-like C-terminal" evidence="2">
    <location>
        <begin position="14"/>
        <end position="144"/>
    </location>
</feature>
<dbReference type="Gene3D" id="3.30.530.20">
    <property type="match status" value="1"/>
</dbReference>
<gene>
    <name evidence="3" type="ORF">Raf01_49620</name>
</gene>
<dbReference type="Pfam" id="PF08327">
    <property type="entry name" value="AHSA1"/>
    <property type="match status" value="1"/>
</dbReference>
<evidence type="ECO:0000313" key="3">
    <source>
        <dbReference type="EMBL" id="GIH16790.1"/>
    </source>
</evidence>
<name>A0A8J3QVW6_9ACTN</name>
<comment type="similarity">
    <text evidence="1">Belongs to the AHA1 family.</text>
</comment>
<accession>A0A8J3QVW6</accession>
<dbReference type="InterPro" id="IPR023393">
    <property type="entry name" value="START-like_dom_sf"/>
</dbReference>
<dbReference type="SUPFAM" id="SSF55961">
    <property type="entry name" value="Bet v1-like"/>
    <property type="match status" value="1"/>
</dbReference>
<dbReference type="RefSeq" id="WP_203920366.1">
    <property type="nucleotide sequence ID" value="NZ_BONZ01000046.1"/>
</dbReference>
<evidence type="ECO:0000256" key="1">
    <source>
        <dbReference type="ARBA" id="ARBA00006817"/>
    </source>
</evidence>
<proteinExistence type="inferred from homology"/>
<reference evidence="3" key="1">
    <citation type="submission" date="2021-01" db="EMBL/GenBank/DDBJ databases">
        <title>Whole genome shotgun sequence of Rugosimonospora africana NBRC 104875.</title>
        <authorList>
            <person name="Komaki H."/>
            <person name="Tamura T."/>
        </authorList>
    </citation>
    <scope>NUCLEOTIDE SEQUENCE</scope>
    <source>
        <strain evidence="3">NBRC 104875</strain>
    </source>
</reference>
<comment type="caution">
    <text evidence="3">The sequence shown here is derived from an EMBL/GenBank/DDBJ whole genome shotgun (WGS) entry which is preliminary data.</text>
</comment>
<sequence length="155" mass="17081">MSEDRIERDTLIAAPLERVWSLVAEPGFWVSQEASIWAGDEAGLAGVVASEGSSTMTKNPNVGEVAVRVEKVEPPTYVAYRWSSAFPGQELHENNSTLVEFTLSAEGDKTRLRVVESGFAALAGSEGLREEAFRFNTEGWPYVFEAVRNRAEQAR</sequence>
<dbReference type="EMBL" id="BONZ01000046">
    <property type="protein sequence ID" value="GIH16790.1"/>
    <property type="molecule type" value="Genomic_DNA"/>
</dbReference>
<dbReference type="Proteomes" id="UP000642748">
    <property type="component" value="Unassembled WGS sequence"/>
</dbReference>
<protein>
    <submittedName>
        <fullName evidence="3">Toxin</fullName>
    </submittedName>
</protein>
<keyword evidence="4" id="KW-1185">Reference proteome</keyword>
<evidence type="ECO:0000313" key="4">
    <source>
        <dbReference type="Proteomes" id="UP000642748"/>
    </source>
</evidence>